<evidence type="ECO:0000256" key="8">
    <source>
        <dbReference type="ARBA" id="ARBA00023242"/>
    </source>
</evidence>
<feature type="domain" description="C2H2-type" evidence="11">
    <location>
        <begin position="347"/>
        <end position="375"/>
    </location>
</feature>
<name>A0AA39KAR6_ARMTA</name>
<dbReference type="Gene3D" id="3.30.160.60">
    <property type="entry name" value="Classic Zinc Finger"/>
    <property type="match status" value="7"/>
</dbReference>
<evidence type="ECO:0000256" key="7">
    <source>
        <dbReference type="ARBA" id="ARBA00023163"/>
    </source>
</evidence>
<dbReference type="SUPFAM" id="SSF57667">
    <property type="entry name" value="beta-beta-alpha zinc fingers"/>
    <property type="match status" value="5"/>
</dbReference>
<feature type="domain" description="C2H2-type" evidence="11">
    <location>
        <begin position="462"/>
        <end position="491"/>
    </location>
</feature>
<keyword evidence="4 9" id="KW-0863">Zinc-finger</keyword>
<evidence type="ECO:0000313" key="13">
    <source>
        <dbReference type="Proteomes" id="UP001175211"/>
    </source>
</evidence>
<comment type="caution">
    <text evidence="12">The sequence shown here is derived from an EMBL/GenBank/DDBJ whole genome shotgun (WGS) entry which is preliminary data.</text>
</comment>
<accession>A0AA39KAR6</accession>
<dbReference type="RefSeq" id="XP_060330015.1">
    <property type="nucleotide sequence ID" value="XM_060482281.1"/>
</dbReference>
<evidence type="ECO:0000256" key="9">
    <source>
        <dbReference type="PROSITE-ProRule" id="PRU00042"/>
    </source>
</evidence>
<proteinExistence type="predicted"/>
<organism evidence="12 13">
    <name type="scientific">Armillaria tabescens</name>
    <name type="common">Ringless honey mushroom</name>
    <name type="synonym">Agaricus tabescens</name>
    <dbReference type="NCBI Taxonomy" id="1929756"/>
    <lineage>
        <taxon>Eukaryota</taxon>
        <taxon>Fungi</taxon>
        <taxon>Dikarya</taxon>
        <taxon>Basidiomycota</taxon>
        <taxon>Agaricomycotina</taxon>
        <taxon>Agaricomycetes</taxon>
        <taxon>Agaricomycetidae</taxon>
        <taxon>Agaricales</taxon>
        <taxon>Marasmiineae</taxon>
        <taxon>Physalacriaceae</taxon>
        <taxon>Desarmillaria</taxon>
    </lineage>
</organism>
<keyword evidence="3" id="KW-0677">Repeat</keyword>
<dbReference type="PROSITE" id="PS50157">
    <property type="entry name" value="ZINC_FINGER_C2H2_2"/>
    <property type="match status" value="6"/>
</dbReference>
<sequence>MSNNPNVAFDFDPSPSLRKDPSGFMQSDQTCVHCFQGCSEDVCAQRNLEMTSQCTDQCVVVTCNDLTHSSASLTCDESDHCDFICDGATNCPDCSGLDEFLQLQCCTGLHSYFSDPKAQHQSAWEPTFDRLCNCNETPRNAFSSGSSSSSESPSPFLDMQPPPNFSSHNSSTPPESGTSSFMDLASGQPSSLPPLSCMWGDCHARFHAMEQLVEHVNLEHLSLSSPMPPSAPCQWGDCHEQLSQQPELSLDVLANHLFQDHLMWPTSIEPIASSSTSPLTPTPAPVDFGLLTPLPPPATSEHKCSETQHICHWQGCGKSFSTCDDLTVHLASEHVGSGKAHYDCYWNDCARHGEQGFSSKQKICRHLQSHTGHRPFQCKTCHQNFSEAATLQQHMRRHTQEKPYSCDHPGCGKSFAIAGALTIHKRTHNGHKPFKCTYCERAFTESSNLSKHLRTHTGARPYPCTEPGCNKCFARPDQLTRHMNVHRKKHVER</sequence>
<dbReference type="FunFam" id="3.30.160.60:FF:001102">
    <property type="entry name" value="Transcription factor IIIA"/>
    <property type="match status" value="1"/>
</dbReference>
<feature type="domain" description="C2H2-type" evidence="11">
    <location>
        <begin position="434"/>
        <end position="461"/>
    </location>
</feature>
<evidence type="ECO:0000256" key="3">
    <source>
        <dbReference type="ARBA" id="ARBA00022737"/>
    </source>
</evidence>
<dbReference type="FunFam" id="3.30.160.60:FF:001157">
    <property type="entry name" value="Zinc finger protein 793"/>
    <property type="match status" value="1"/>
</dbReference>
<keyword evidence="8" id="KW-0539">Nucleus</keyword>
<dbReference type="Proteomes" id="UP001175211">
    <property type="component" value="Unassembled WGS sequence"/>
</dbReference>
<evidence type="ECO:0000259" key="11">
    <source>
        <dbReference type="PROSITE" id="PS50157"/>
    </source>
</evidence>
<keyword evidence="13" id="KW-1185">Reference proteome</keyword>
<feature type="compositionally biased region" description="Polar residues" evidence="10">
    <location>
        <begin position="165"/>
        <end position="181"/>
    </location>
</feature>
<dbReference type="GO" id="GO:0000978">
    <property type="term" value="F:RNA polymerase II cis-regulatory region sequence-specific DNA binding"/>
    <property type="evidence" value="ECO:0007669"/>
    <property type="project" value="UniProtKB-ARBA"/>
</dbReference>
<dbReference type="EMBL" id="JAUEPS010000020">
    <property type="protein sequence ID" value="KAK0457716.1"/>
    <property type="molecule type" value="Genomic_DNA"/>
</dbReference>
<evidence type="ECO:0000313" key="12">
    <source>
        <dbReference type="EMBL" id="KAK0457716.1"/>
    </source>
</evidence>
<evidence type="ECO:0000256" key="5">
    <source>
        <dbReference type="ARBA" id="ARBA00022833"/>
    </source>
</evidence>
<feature type="compositionally biased region" description="Low complexity" evidence="10">
    <location>
        <begin position="143"/>
        <end position="155"/>
    </location>
</feature>
<dbReference type="GO" id="GO:0000981">
    <property type="term" value="F:DNA-binding transcription factor activity, RNA polymerase II-specific"/>
    <property type="evidence" value="ECO:0007669"/>
    <property type="project" value="UniProtKB-ARBA"/>
</dbReference>
<feature type="domain" description="C2H2-type" evidence="11">
    <location>
        <begin position="309"/>
        <end position="339"/>
    </location>
</feature>
<protein>
    <recommendedName>
        <fullName evidence="11">C2H2-type domain-containing protein</fullName>
    </recommendedName>
</protein>
<feature type="domain" description="C2H2-type" evidence="11">
    <location>
        <begin position="376"/>
        <end position="403"/>
    </location>
</feature>
<dbReference type="GO" id="GO:0008270">
    <property type="term" value="F:zinc ion binding"/>
    <property type="evidence" value="ECO:0007669"/>
    <property type="project" value="UniProtKB-KW"/>
</dbReference>
<dbReference type="InterPro" id="IPR036236">
    <property type="entry name" value="Znf_C2H2_sf"/>
</dbReference>
<dbReference type="SMART" id="SM00355">
    <property type="entry name" value="ZnF_C2H2"/>
    <property type="match status" value="7"/>
</dbReference>
<dbReference type="InterPro" id="IPR013087">
    <property type="entry name" value="Znf_C2H2_type"/>
</dbReference>
<keyword evidence="6" id="KW-0805">Transcription regulation</keyword>
<reference evidence="12" key="1">
    <citation type="submission" date="2023-06" db="EMBL/GenBank/DDBJ databases">
        <authorList>
            <consortium name="Lawrence Berkeley National Laboratory"/>
            <person name="Ahrendt S."/>
            <person name="Sahu N."/>
            <person name="Indic B."/>
            <person name="Wong-Bajracharya J."/>
            <person name="Merenyi Z."/>
            <person name="Ke H.-M."/>
            <person name="Monk M."/>
            <person name="Kocsube S."/>
            <person name="Drula E."/>
            <person name="Lipzen A."/>
            <person name="Balint B."/>
            <person name="Henrissat B."/>
            <person name="Andreopoulos B."/>
            <person name="Martin F.M."/>
            <person name="Harder C.B."/>
            <person name="Rigling D."/>
            <person name="Ford K.L."/>
            <person name="Foster G.D."/>
            <person name="Pangilinan J."/>
            <person name="Papanicolaou A."/>
            <person name="Barry K."/>
            <person name="LaButti K."/>
            <person name="Viragh M."/>
            <person name="Koriabine M."/>
            <person name="Yan M."/>
            <person name="Riley R."/>
            <person name="Champramary S."/>
            <person name="Plett K.L."/>
            <person name="Tsai I.J."/>
            <person name="Slot J."/>
            <person name="Sipos G."/>
            <person name="Plett J."/>
            <person name="Nagy L.G."/>
            <person name="Grigoriev I.V."/>
        </authorList>
    </citation>
    <scope>NUCLEOTIDE SEQUENCE</scope>
    <source>
        <strain evidence="12">CCBAS 213</strain>
    </source>
</reference>
<feature type="region of interest" description="Disordered" evidence="10">
    <location>
        <begin position="140"/>
        <end position="187"/>
    </location>
</feature>
<dbReference type="GO" id="GO:0005634">
    <property type="term" value="C:nucleus"/>
    <property type="evidence" value="ECO:0007669"/>
    <property type="project" value="UniProtKB-SubCell"/>
</dbReference>
<comment type="subcellular location">
    <subcellularLocation>
        <location evidence="1">Nucleus</location>
    </subcellularLocation>
</comment>
<dbReference type="PANTHER" id="PTHR46179">
    <property type="entry name" value="ZINC FINGER PROTEIN"/>
    <property type="match status" value="1"/>
</dbReference>
<evidence type="ECO:0000256" key="10">
    <source>
        <dbReference type="SAM" id="MobiDB-lite"/>
    </source>
</evidence>
<gene>
    <name evidence="12" type="ORF">EV420DRAFT_474759</name>
</gene>
<evidence type="ECO:0000256" key="4">
    <source>
        <dbReference type="ARBA" id="ARBA00022771"/>
    </source>
</evidence>
<dbReference type="Pfam" id="PF00096">
    <property type="entry name" value="zf-C2H2"/>
    <property type="match status" value="5"/>
</dbReference>
<dbReference type="PANTHER" id="PTHR46179:SF13">
    <property type="entry name" value="C2H2-TYPE DOMAIN-CONTAINING PROTEIN"/>
    <property type="match status" value="1"/>
</dbReference>
<evidence type="ECO:0000256" key="2">
    <source>
        <dbReference type="ARBA" id="ARBA00022723"/>
    </source>
</evidence>
<dbReference type="FunFam" id="3.30.160.60:FF:000032">
    <property type="entry name" value="Krueppel-like factor 4"/>
    <property type="match status" value="1"/>
</dbReference>
<dbReference type="PROSITE" id="PS00028">
    <property type="entry name" value="ZINC_FINGER_C2H2_1"/>
    <property type="match status" value="6"/>
</dbReference>
<keyword evidence="2" id="KW-0479">Metal-binding</keyword>
<dbReference type="FunFam" id="3.30.160.60:FF:000125">
    <property type="entry name" value="Putative zinc finger protein 143"/>
    <property type="match status" value="1"/>
</dbReference>
<dbReference type="AlphaFoldDB" id="A0AA39KAR6"/>
<dbReference type="GeneID" id="85365829"/>
<keyword evidence="5" id="KW-0862">Zinc</keyword>
<evidence type="ECO:0000256" key="6">
    <source>
        <dbReference type="ARBA" id="ARBA00023015"/>
    </source>
</evidence>
<feature type="domain" description="C2H2-type" evidence="11">
    <location>
        <begin position="404"/>
        <end position="433"/>
    </location>
</feature>
<keyword evidence="7" id="KW-0804">Transcription</keyword>
<evidence type="ECO:0000256" key="1">
    <source>
        <dbReference type="ARBA" id="ARBA00004123"/>
    </source>
</evidence>
<dbReference type="InterPro" id="IPR051061">
    <property type="entry name" value="Zinc_finger_trans_reg"/>
</dbReference>